<dbReference type="GO" id="GO:0045504">
    <property type="term" value="F:dynein heavy chain binding"/>
    <property type="evidence" value="ECO:0007669"/>
    <property type="project" value="TreeGrafter"/>
</dbReference>
<dbReference type="GO" id="GO:0007018">
    <property type="term" value="P:microtubule-based movement"/>
    <property type="evidence" value="ECO:0007669"/>
    <property type="project" value="InterPro"/>
</dbReference>
<evidence type="ECO:0008006" key="13">
    <source>
        <dbReference type="Google" id="ProtNLM"/>
    </source>
</evidence>
<keyword evidence="6" id="KW-0067">ATP-binding</keyword>
<evidence type="ECO:0000256" key="8">
    <source>
        <dbReference type="ARBA" id="ARBA00023175"/>
    </source>
</evidence>
<comment type="subcellular location">
    <subcellularLocation>
        <location evidence="1">Cytoplasm</location>
        <location evidence="1">Cytoskeleton</location>
    </subcellularLocation>
</comment>
<keyword evidence="2" id="KW-0813">Transport</keyword>
<feature type="compositionally biased region" description="Polar residues" evidence="10">
    <location>
        <begin position="1"/>
        <end position="14"/>
    </location>
</feature>
<evidence type="ECO:0000256" key="9">
    <source>
        <dbReference type="ARBA" id="ARBA00023212"/>
    </source>
</evidence>
<dbReference type="EMBL" id="ML996571">
    <property type="protein sequence ID" value="KAF2758369.1"/>
    <property type="molecule type" value="Genomic_DNA"/>
</dbReference>
<accession>A0A6A6W837</accession>
<dbReference type="InterPro" id="IPR022780">
    <property type="entry name" value="Dynein_light_int_chain"/>
</dbReference>
<gene>
    <name evidence="11" type="ORF">EJ05DRAFT_492725</name>
</gene>
<dbReference type="GeneID" id="54487105"/>
<reference evidence="11" key="1">
    <citation type="journal article" date="2020" name="Stud. Mycol.">
        <title>101 Dothideomycetes genomes: a test case for predicting lifestyles and emergence of pathogens.</title>
        <authorList>
            <person name="Haridas S."/>
            <person name="Albert R."/>
            <person name="Binder M."/>
            <person name="Bloem J."/>
            <person name="Labutti K."/>
            <person name="Salamov A."/>
            <person name="Andreopoulos B."/>
            <person name="Baker S."/>
            <person name="Barry K."/>
            <person name="Bills G."/>
            <person name="Bluhm B."/>
            <person name="Cannon C."/>
            <person name="Castanera R."/>
            <person name="Culley D."/>
            <person name="Daum C."/>
            <person name="Ezra D."/>
            <person name="Gonzalez J."/>
            <person name="Henrissat B."/>
            <person name="Kuo A."/>
            <person name="Liang C."/>
            <person name="Lipzen A."/>
            <person name="Lutzoni F."/>
            <person name="Magnuson J."/>
            <person name="Mondo S."/>
            <person name="Nolan M."/>
            <person name="Ohm R."/>
            <person name="Pangilinan J."/>
            <person name="Park H.-J."/>
            <person name="Ramirez L."/>
            <person name="Alfaro M."/>
            <person name="Sun H."/>
            <person name="Tritt A."/>
            <person name="Yoshinaga Y."/>
            <person name="Zwiers L.-H."/>
            <person name="Turgeon B."/>
            <person name="Goodwin S."/>
            <person name="Spatafora J."/>
            <person name="Crous P."/>
            <person name="Grigoriev I."/>
        </authorList>
    </citation>
    <scope>NUCLEOTIDE SEQUENCE</scope>
    <source>
        <strain evidence="11">CBS 121739</strain>
    </source>
</reference>
<evidence type="ECO:0000313" key="11">
    <source>
        <dbReference type="EMBL" id="KAF2758369.1"/>
    </source>
</evidence>
<keyword evidence="8" id="KW-0505">Motor protein</keyword>
<dbReference type="GO" id="GO:0000226">
    <property type="term" value="P:microtubule cytoskeleton organization"/>
    <property type="evidence" value="ECO:0007669"/>
    <property type="project" value="TreeGrafter"/>
</dbReference>
<evidence type="ECO:0000256" key="6">
    <source>
        <dbReference type="ARBA" id="ARBA00022840"/>
    </source>
</evidence>
<dbReference type="PANTHER" id="PTHR12688:SF0">
    <property type="entry name" value="DYNEIN LIGHT INTERMEDIATE CHAIN"/>
    <property type="match status" value="1"/>
</dbReference>
<dbReference type="InterPro" id="IPR008467">
    <property type="entry name" value="Dynein1_light_intermed_chain"/>
</dbReference>
<dbReference type="Pfam" id="PF05783">
    <property type="entry name" value="DLIC"/>
    <property type="match status" value="1"/>
</dbReference>
<keyword evidence="4" id="KW-0493">Microtubule</keyword>
<sequence length="498" mass="55595">MANRRISTFVSLTATADRGQPARPKSSEEKKEMWSSLLDSVSTGKRLPEKSVLVLGGSPDTQRDFLESLNTDSASKRRPLDRGKKPPVANQFALGYTYQDVLDDDHEDTLARLSLYLLNNPSPSFTPLLKPLLTPRTLPHMLLVILLDWNEPWAWLRQLRDWIRVFRGLLLSLDNDCKDALEENILHLQKGRGATGDNIDPGDQIPLGPGEWDEPLGIPLCVVCQNADKIEQLERERGWKEDDFDFVLECLRTVLLKHGASLVYTMPSRPGSLQSLVHSSLAIQATLKRQSLKYNVTDRDNILIPHNWDSWGKIRTLREGFDIEGMSKLWSLDIQTGDTETEDQTAVGIYEETVQDPMAVSQGFSGTTNKANGIEVESIDNQAFLTTQQEILDKLRAEDDESKTKDREAKRGKAIAYNEPASNVVTDQIGPVQFNMGGIQVDADDILNKINARETERSGSPVKGLLGEGSNDAQTLPNGAEESNETLKNFFAGLMNRK</sequence>
<name>A0A6A6W837_9PEZI</name>
<keyword evidence="5" id="KW-0547">Nucleotide-binding</keyword>
<dbReference type="RefSeq" id="XP_033600820.1">
    <property type="nucleotide sequence ID" value="XM_033746051.1"/>
</dbReference>
<feature type="region of interest" description="Disordered" evidence="10">
    <location>
        <begin position="1"/>
        <end position="40"/>
    </location>
</feature>
<dbReference type="Proteomes" id="UP000799437">
    <property type="component" value="Unassembled WGS sequence"/>
</dbReference>
<proteinExistence type="predicted"/>
<evidence type="ECO:0000256" key="10">
    <source>
        <dbReference type="SAM" id="MobiDB-lite"/>
    </source>
</evidence>
<keyword evidence="9" id="KW-0206">Cytoskeleton</keyword>
<evidence type="ECO:0000256" key="4">
    <source>
        <dbReference type="ARBA" id="ARBA00022701"/>
    </source>
</evidence>
<evidence type="ECO:0000256" key="2">
    <source>
        <dbReference type="ARBA" id="ARBA00022448"/>
    </source>
</evidence>
<evidence type="ECO:0000256" key="3">
    <source>
        <dbReference type="ARBA" id="ARBA00022490"/>
    </source>
</evidence>
<evidence type="ECO:0000256" key="7">
    <source>
        <dbReference type="ARBA" id="ARBA00023017"/>
    </source>
</evidence>
<dbReference type="OrthoDB" id="27603at2759"/>
<dbReference type="GO" id="GO:0005868">
    <property type="term" value="C:cytoplasmic dynein complex"/>
    <property type="evidence" value="ECO:0007669"/>
    <property type="project" value="InterPro"/>
</dbReference>
<keyword evidence="12" id="KW-1185">Reference proteome</keyword>
<protein>
    <recommendedName>
        <fullName evidence="13">Dynein</fullName>
    </recommendedName>
</protein>
<dbReference type="GO" id="GO:0005524">
    <property type="term" value="F:ATP binding"/>
    <property type="evidence" value="ECO:0007669"/>
    <property type="project" value="UniProtKB-KW"/>
</dbReference>
<keyword evidence="7" id="KW-0243">Dynein</keyword>
<keyword evidence="3" id="KW-0963">Cytoplasm</keyword>
<evidence type="ECO:0000256" key="5">
    <source>
        <dbReference type="ARBA" id="ARBA00022741"/>
    </source>
</evidence>
<dbReference type="GO" id="GO:0035974">
    <property type="term" value="C:meiotic spindle pole body"/>
    <property type="evidence" value="ECO:0007669"/>
    <property type="project" value="TreeGrafter"/>
</dbReference>
<feature type="region of interest" description="Disordered" evidence="10">
    <location>
        <begin position="454"/>
        <end position="484"/>
    </location>
</feature>
<dbReference type="GO" id="GO:0005874">
    <property type="term" value="C:microtubule"/>
    <property type="evidence" value="ECO:0007669"/>
    <property type="project" value="UniProtKB-KW"/>
</dbReference>
<dbReference type="PANTHER" id="PTHR12688">
    <property type="entry name" value="DYNEIN LIGHT INTERMEDIATE CHAIN"/>
    <property type="match status" value="1"/>
</dbReference>
<evidence type="ECO:0000313" key="12">
    <source>
        <dbReference type="Proteomes" id="UP000799437"/>
    </source>
</evidence>
<dbReference type="AlphaFoldDB" id="A0A6A6W837"/>
<evidence type="ECO:0000256" key="1">
    <source>
        <dbReference type="ARBA" id="ARBA00004245"/>
    </source>
</evidence>
<organism evidence="11 12">
    <name type="scientific">Pseudovirgaria hyperparasitica</name>
    <dbReference type="NCBI Taxonomy" id="470096"/>
    <lineage>
        <taxon>Eukaryota</taxon>
        <taxon>Fungi</taxon>
        <taxon>Dikarya</taxon>
        <taxon>Ascomycota</taxon>
        <taxon>Pezizomycotina</taxon>
        <taxon>Dothideomycetes</taxon>
        <taxon>Dothideomycetes incertae sedis</taxon>
        <taxon>Acrospermales</taxon>
        <taxon>Acrospermaceae</taxon>
        <taxon>Pseudovirgaria</taxon>
    </lineage>
</organism>